<feature type="region of interest" description="Disordered" evidence="1">
    <location>
        <begin position="218"/>
        <end position="253"/>
    </location>
</feature>
<organism evidence="2 3">
    <name type="scientific">Pichia kluyveri</name>
    <name type="common">Yeast</name>
    <dbReference type="NCBI Taxonomy" id="36015"/>
    <lineage>
        <taxon>Eukaryota</taxon>
        <taxon>Fungi</taxon>
        <taxon>Dikarya</taxon>
        <taxon>Ascomycota</taxon>
        <taxon>Saccharomycotina</taxon>
        <taxon>Pichiomycetes</taxon>
        <taxon>Pichiales</taxon>
        <taxon>Pichiaceae</taxon>
        <taxon>Pichia</taxon>
    </lineage>
</organism>
<dbReference type="Proteomes" id="UP001378960">
    <property type="component" value="Unassembled WGS sequence"/>
</dbReference>
<feature type="compositionally biased region" description="Acidic residues" evidence="1">
    <location>
        <begin position="221"/>
        <end position="253"/>
    </location>
</feature>
<evidence type="ECO:0000313" key="2">
    <source>
        <dbReference type="EMBL" id="GMM45193.1"/>
    </source>
</evidence>
<keyword evidence="3" id="KW-1185">Reference proteome</keyword>
<evidence type="ECO:0000256" key="1">
    <source>
        <dbReference type="SAM" id="MobiDB-lite"/>
    </source>
</evidence>
<dbReference type="EMBL" id="BTGB01000002">
    <property type="protein sequence ID" value="GMM45193.1"/>
    <property type="molecule type" value="Genomic_DNA"/>
</dbReference>
<proteinExistence type="predicted"/>
<name>A0AAV5R2L9_PICKL</name>
<gene>
    <name evidence="2" type="ORF">DAPK24_017680</name>
</gene>
<comment type="caution">
    <text evidence="2">The sequence shown here is derived from an EMBL/GenBank/DDBJ whole genome shotgun (WGS) entry which is preliminary data.</text>
</comment>
<dbReference type="AlphaFoldDB" id="A0AAV5R2L9"/>
<accession>A0AAV5R2L9</accession>
<evidence type="ECO:0000313" key="3">
    <source>
        <dbReference type="Proteomes" id="UP001378960"/>
    </source>
</evidence>
<reference evidence="2 3" key="1">
    <citation type="journal article" date="2023" name="Elife">
        <title>Identification of key yeast species and microbe-microbe interactions impacting larval growth of Drosophila in the wild.</title>
        <authorList>
            <person name="Mure A."/>
            <person name="Sugiura Y."/>
            <person name="Maeda R."/>
            <person name="Honda K."/>
            <person name="Sakurai N."/>
            <person name="Takahashi Y."/>
            <person name="Watada M."/>
            <person name="Katoh T."/>
            <person name="Gotoh A."/>
            <person name="Gotoh Y."/>
            <person name="Taniguchi I."/>
            <person name="Nakamura K."/>
            <person name="Hayashi T."/>
            <person name="Katayama T."/>
            <person name="Uemura T."/>
            <person name="Hattori Y."/>
        </authorList>
    </citation>
    <scope>NUCLEOTIDE SEQUENCE [LARGE SCALE GENOMIC DNA]</scope>
    <source>
        <strain evidence="2 3">PK-24</strain>
    </source>
</reference>
<sequence length="253" mass="29629">MVLDLTVSPQLDSLNEISRENLSKIHDYALDYNIFLFKGIKECIDNNESSLIESIEALFESIPNEYSKLIHNPLGGSKTFKDPSTTSKLQNRLLELLIQERHYRDIENLNKQFDDKIQHIKLDDPSVYEIKSIFFKTFQDSKDEFKDQFRKFALLQSLEYDFEHNLDNDSEYQNDNDIIDQFCDETLLNFKLENTENDETIVNESEIARVILPLASQVILGEDEEEDDEYDEDEEGEEEEKEGEGEDEAEDEE</sequence>
<protein>
    <submittedName>
        <fullName evidence="2">Uncharacterized protein</fullName>
    </submittedName>
</protein>